<dbReference type="InterPro" id="IPR050204">
    <property type="entry name" value="AraC_XylS_family_regulators"/>
</dbReference>
<dbReference type="Pfam" id="PF12833">
    <property type="entry name" value="HTH_18"/>
    <property type="match status" value="1"/>
</dbReference>
<dbReference type="InterPro" id="IPR032783">
    <property type="entry name" value="AraC_lig"/>
</dbReference>
<dbReference type="Pfam" id="PF12852">
    <property type="entry name" value="Cupin_6"/>
    <property type="match status" value="1"/>
</dbReference>
<dbReference type="PANTHER" id="PTHR46796:SF13">
    <property type="entry name" value="HTH-TYPE TRANSCRIPTIONAL ACTIVATOR RHAS"/>
    <property type="match status" value="1"/>
</dbReference>
<protein>
    <submittedName>
        <fullName evidence="7">AraC family transcriptional regulator</fullName>
    </submittedName>
</protein>
<feature type="domain" description="HTH araC/xylS-type" evidence="6">
    <location>
        <begin position="200"/>
        <end position="298"/>
    </location>
</feature>
<dbReference type="RefSeq" id="WP_084982759.1">
    <property type="nucleotide sequence ID" value="NZ_CBCSCF010000003.1"/>
</dbReference>
<dbReference type="SUPFAM" id="SSF51215">
    <property type="entry name" value="Regulatory protein AraC"/>
    <property type="match status" value="1"/>
</dbReference>
<dbReference type="EMBL" id="MRWD01000014">
    <property type="protein sequence ID" value="ORJ21868.1"/>
    <property type="molecule type" value="Genomic_DNA"/>
</dbReference>
<evidence type="ECO:0000313" key="7">
    <source>
        <dbReference type="EMBL" id="ORJ21868.1"/>
    </source>
</evidence>
<evidence type="ECO:0000256" key="1">
    <source>
        <dbReference type="ARBA" id="ARBA00022490"/>
    </source>
</evidence>
<gene>
    <name evidence="7" type="ORF">BS639_07915</name>
</gene>
<comment type="caution">
    <text evidence="7">The sequence shown here is derived from an EMBL/GenBank/DDBJ whole genome shotgun (WGS) entry which is preliminary data.</text>
</comment>
<evidence type="ECO:0000256" key="3">
    <source>
        <dbReference type="ARBA" id="ARBA00023125"/>
    </source>
</evidence>
<name>A0ABX3U3C7_9GAMM</name>
<dbReference type="InterPro" id="IPR009057">
    <property type="entry name" value="Homeodomain-like_sf"/>
</dbReference>
<dbReference type="SUPFAM" id="SSF46689">
    <property type="entry name" value="Homeodomain-like"/>
    <property type="match status" value="2"/>
</dbReference>
<keyword evidence="3" id="KW-0238">DNA-binding</keyword>
<accession>A0ABX3U3C7</accession>
<evidence type="ECO:0000313" key="8">
    <source>
        <dbReference type="Proteomes" id="UP000192722"/>
    </source>
</evidence>
<dbReference type="PROSITE" id="PS01124">
    <property type="entry name" value="HTH_ARAC_FAMILY_2"/>
    <property type="match status" value="1"/>
</dbReference>
<keyword evidence="8" id="KW-1185">Reference proteome</keyword>
<dbReference type="InterPro" id="IPR037923">
    <property type="entry name" value="HTH-like"/>
</dbReference>
<evidence type="ECO:0000259" key="6">
    <source>
        <dbReference type="PROSITE" id="PS01124"/>
    </source>
</evidence>
<evidence type="ECO:0000256" key="2">
    <source>
        <dbReference type="ARBA" id="ARBA00023015"/>
    </source>
</evidence>
<dbReference type="Gene3D" id="1.10.10.60">
    <property type="entry name" value="Homeodomain-like"/>
    <property type="match status" value="2"/>
</dbReference>
<evidence type="ECO:0000256" key="5">
    <source>
        <dbReference type="ARBA" id="ARBA00023163"/>
    </source>
</evidence>
<keyword evidence="1" id="KW-0963">Cytoplasm</keyword>
<evidence type="ECO:0000256" key="4">
    <source>
        <dbReference type="ARBA" id="ARBA00023159"/>
    </source>
</evidence>
<organism evidence="7 8">
    <name type="scientific">Rouxiella silvae</name>
    <dbReference type="NCBI Taxonomy" id="1646373"/>
    <lineage>
        <taxon>Bacteria</taxon>
        <taxon>Pseudomonadati</taxon>
        <taxon>Pseudomonadota</taxon>
        <taxon>Gammaproteobacteria</taxon>
        <taxon>Enterobacterales</taxon>
        <taxon>Yersiniaceae</taxon>
        <taxon>Rouxiella</taxon>
    </lineage>
</organism>
<keyword evidence="2" id="KW-0805">Transcription regulation</keyword>
<dbReference type="PROSITE" id="PS00041">
    <property type="entry name" value="HTH_ARAC_FAMILY_1"/>
    <property type="match status" value="1"/>
</dbReference>
<dbReference type="PANTHER" id="PTHR46796">
    <property type="entry name" value="HTH-TYPE TRANSCRIPTIONAL ACTIVATOR RHAS-RELATED"/>
    <property type="match status" value="1"/>
</dbReference>
<keyword evidence="4" id="KW-0010">Activator</keyword>
<proteinExistence type="predicted"/>
<sequence>MDPLSDWLSLLKPRSYVTGGVALAENMAIQWPQHEGIKCYAVVSGQCWLTVSGILEPLLLTPGDCYILPPGPPFCLATSLTASPIDFRVLRDEGILGREVAKSGDEPCFMVGGHFVLTGNHAALLLGSLPPVVHIQNESDKAAIRWSLDRISQEVRFPQPGSSLITQQLAYTMLIQALRLHLAGNPSAGWLFALADKQLSAALTCIHDEPGFDWTLDKLASRIGMSRSSFALRFKEMAGTSPIEYLTRWRMLLACDRLENSNDSLTVIATRLGYESESAFGKAFKRVIGCSPRQHGRRTLPNASTAKAL</sequence>
<reference evidence="7 8" key="1">
    <citation type="journal article" date="2017" name="Int. J. Syst. Evol. Microbiol.">
        <title>Rouxiella badensis sp. nov. and Rouxiella silvae sp. nov. isolated from peat bog soil in Germany and emendation of the genus description.</title>
        <authorList>
            <person name="Le Fleche-Mateos A."/>
            <person name="Kugler J.H."/>
            <person name="Hansen S.H."/>
            <person name="Syldatk C."/>
            <person name="Hausmann R."/>
            <person name="Lomprez F."/>
            <person name="Vandenbogaert M."/>
            <person name="Manuguerra J.C."/>
            <person name="Grimont P.A."/>
        </authorList>
    </citation>
    <scope>NUCLEOTIDE SEQUENCE [LARGE SCALE GENOMIC DNA]</scope>
    <source>
        <strain evidence="7 8">213</strain>
    </source>
</reference>
<keyword evidence="5" id="KW-0804">Transcription</keyword>
<dbReference type="Proteomes" id="UP000192722">
    <property type="component" value="Unassembled WGS sequence"/>
</dbReference>
<dbReference type="InterPro" id="IPR018060">
    <property type="entry name" value="HTH_AraC"/>
</dbReference>
<dbReference type="SMART" id="SM00342">
    <property type="entry name" value="HTH_ARAC"/>
    <property type="match status" value="1"/>
</dbReference>
<dbReference type="InterPro" id="IPR018062">
    <property type="entry name" value="HTH_AraC-typ_CS"/>
</dbReference>